<sequence>MTEGSNPWVSRPQTPTEVPSVAQQSVGVAPPRGPVAPQRGVPAPDHVDQLPAYDRPPATLWWVGVHGGSGESSLSALVPEWRAADHAWPRVQAQAPAKVVLTARSNVRGLRAAQAAATQWAAGLVPFVEVVGLVIVADAPGRLPRPLRDLAQVVAGGFPRTWNVPWIESWRLGEAIALPDAPREVRRLVDELSTLLRPGAAGTTQ</sequence>
<evidence type="ECO:0000256" key="1">
    <source>
        <dbReference type="SAM" id="MobiDB-lite"/>
    </source>
</evidence>
<reference evidence="3" key="1">
    <citation type="journal article" date="2019" name="Int. J. Syst. Evol. Microbiol.">
        <title>The Global Catalogue of Microorganisms (GCM) 10K type strain sequencing project: providing services to taxonomists for standard genome sequencing and annotation.</title>
        <authorList>
            <consortium name="The Broad Institute Genomics Platform"/>
            <consortium name="The Broad Institute Genome Sequencing Center for Infectious Disease"/>
            <person name="Wu L."/>
            <person name="Ma J."/>
        </authorList>
    </citation>
    <scope>NUCLEOTIDE SEQUENCE [LARGE SCALE GENOMIC DNA]</scope>
    <source>
        <strain evidence="3">JCM 17024</strain>
    </source>
</reference>
<accession>A0ABP7NNB1</accession>
<dbReference type="InterPro" id="IPR046609">
    <property type="entry name" value="DUF6668"/>
</dbReference>
<feature type="region of interest" description="Disordered" evidence="1">
    <location>
        <begin position="1"/>
        <end position="50"/>
    </location>
</feature>
<dbReference type="EMBL" id="BAABCP010000003">
    <property type="protein sequence ID" value="GAA3949922.1"/>
    <property type="molecule type" value="Genomic_DNA"/>
</dbReference>
<gene>
    <name evidence="2" type="ORF">GCM10022383_29450</name>
</gene>
<protein>
    <recommendedName>
        <fullName evidence="4">Flavodoxin domain-containing protein</fullName>
    </recommendedName>
</protein>
<name>A0ABP7NNB1_9MICO</name>
<dbReference type="Proteomes" id="UP001501591">
    <property type="component" value="Unassembled WGS sequence"/>
</dbReference>
<proteinExistence type="predicted"/>
<dbReference type="Pfam" id="PF20373">
    <property type="entry name" value="DUF6668"/>
    <property type="match status" value="1"/>
</dbReference>
<feature type="compositionally biased region" description="Polar residues" evidence="1">
    <location>
        <begin position="1"/>
        <end position="25"/>
    </location>
</feature>
<comment type="caution">
    <text evidence="2">The sequence shown here is derived from an EMBL/GenBank/DDBJ whole genome shotgun (WGS) entry which is preliminary data.</text>
</comment>
<feature type="compositionally biased region" description="Low complexity" evidence="1">
    <location>
        <begin position="26"/>
        <end position="42"/>
    </location>
</feature>
<organism evidence="2 3">
    <name type="scientific">Microbacterium soli</name>
    <dbReference type="NCBI Taxonomy" id="446075"/>
    <lineage>
        <taxon>Bacteria</taxon>
        <taxon>Bacillati</taxon>
        <taxon>Actinomycetota</taxon>
        <taxon>Actinomycetes</taxon>
        <taxon>Micrococcales</taxon>
        <taxon>Microbacteriaceae</taxon>
        <taxon>Microbacterium</taxon>
    </lineage>
</organism>
<evidence type="ECO:0000313" key="2">
    <source>
        <dbReference type="EMBL" id="GAA3949922.1"/>
    </source>
</evidence>
<evidence type="ECO:0008006" key="4">
    <source>
        <dbReference type="Google" id="ProtNLM"/>
    </source>
</evidence>
<evidence type="ECO:0000313" key="3">
    <source>
        <dbReference type="Proteomes" id="UP001501591"/>
    </source>
</evidence>
<keyword evidence="3" id="KW-1185">Reference proteome</keyword>